<gene>
    <name evidence="2" type="ORF">I542_1370</name>
</gene>
<protein>
    <submittedName>
        <fullName evidence="2">Uncharacterized protein</fullName>
    </submittedName>
</protein>
<organism evidence="2 3">
    <name type="scientific">Mycobacteroides abscessus 1948</name>
    <dbReference type="NCBI Taxonomy" id="1299323"/>
    <lineage>
        <taxon>Bacteria</taxon>
        <taxon>Bacillati</taxon>
        <taxon>Actinomycetota</taxon>
        <taxon>Actinomycetes</taxon>
        <taxon>Mycobacteriales</taxon>
        <taxon>Mycobacteriaceae</taxon>
        <taxon>Mycobacteroides</taxon>
        <taxon>Mycobacteroides abscessus</taxon>
    </lineage>
</organism>
<proteinExistence type="predicted"/>
<sequence length="50" mass="5539">MNSRSGAGSRPGCPEMSTHLAQHQIRPTSQIDRLTEAHRAIGDLMTRIPR</sequence>
<name>A0A829QEJ8_9MYCO</name>
<dbReference type="EMBL" id="JAOH01000002">
    <property type="protein sequence ID" value="EUA61231.1"/>
    <property type="molecule type" value="Genomic_DNA"/>
</dbReference>
<evidence type="ECO:0000313" key="2">
    <source>
        <dbReference type="EMBL" id="EUA61231.1"/>
    </source>
</evidence>
<accession>A0A829QEJ8</accession>
<feature type="region of interest" description="Disordered" evidence="1">
    <location>
        <begin position="1"/>
        <end position="26"/>
    </location>
</feature>
<comment type="caution">
    <text evidence="2">The sequence shown here is derived from an EMBL/GenBank/DDBJ whole genome shotgun (WGS) entry which is preliminary data.</text>
</comment>
<reference evidence="2 3" key="1">
    <citation type="submission" date="2013-12" db="EMBL/GenBank/DDBJ databases">
        <authorList>
            <person name="Zelazny A."/>
            <person name="Olivier K."/>
            <person name="Holland S."/>
            <person name="Lenaerts A."/>
            <person name="Ordway D."/>
            <person name="DeGroote M.A."/>
            <person name="Parker T."/>
            <person name="Sizemore C."/>
            <person name="Tallon L.J."/>
            <person name="Sadzewicz L.K."/>
            <person name="Sengamalay N."/>
            <person name="Fraser C.M."/>
            <person name="Hine E."/>
            <person name="Shefchek K.A."/>
            <person name="Das S.P."/>
            <person name="Tettelin H."/>
        </authorList>
    </citation>
    <scope>NUCLEOTIDE SEQUENCE [LARGE SCALE GENOMIC DNA]</scope>
    <source>
        <strain evidence="2 3">1948</strain>
    </source>
</reference>
<dbReference type="Proteomes" id="UP000021210">
    <property type="component" value="Unassembled WGS sequence"/>
</dbReference>
<evidence type="ECO:0000313" key="3">
    <source>
        <dbReference type="Proteomes" id="UP000021210"/>
    </source>
</evidence>
<evidence type="ECO:0000256" key="1">
    <source>
        <dbReference type="SAM" id="MobiDB-lite"/>
    </source>
</evidence>
<dbReference type="AlphaFoldDB" id="A0A829QEJ8"/>